<name>A0ACC6P2A1_9BURK</name>
<keyword evidence="2" id="KW-1185">Reference proteome</keyword>
<reference evidence="1" key="1">
    <citation type="submission" date="2023-10" db="EMBL/GenBank/DDBJ databases">
        <title>Amphibacter perezi, gen. nov., sp. nov. a novel taxa of the family Comamonadaceae, class Betaproteobacteria isolated from the skin microbiota of Pelophylax perezi from different populations.</title>
        <authorList>
            <person name="Costa S."/>
            <person name="Proenca D.N."/>
            <person name="Lopes I."/>
            <person name="Morais P.V."/>
        </authorList>
    </citation>
    <scope>NUCLEOTIDE SEQUENCE</scope>
    <source>
        <strain evidence="1">SL12-8</strain>
    </source>
</reference>
<proteinExistence type="predicted"/>
<accession>A0ACC6P2A1</accession>
<keyword evidence="1" id="KW-0378">Hydrolase</keyword>
<protein>
    <submittedName>
        <fullName evidence="1">Glycosyl hydrolase family 17 protein</fullName>
    </submittedName>
</protein>
<evidence type="ECO:0000313" key="1">
    <source>
        <dbReference type="EMBL" id="MEJ7138370.1"/>
    </source>
</evidence>
<comment type="caution">
    <text evidence="1">The sequence shown here is derived from an EMBL/GenBank/DDBJ whole genome shotgun (WGS) entry which is preliminary data.</text>
</comment>
<sequence>MEIKFGRQNRRQWLGGISLASALLLSACGGGGTIPVAGVSDFRALPAAVMQQRATAYSPYRTSNRDTETITKTMIEQDLALLQQTGFGLIRLFDASDAVSRLVLEVIRERQLPIKVMLGMYVNPNAEAANQAELDRGIALAKAYPAEVVALSVGNEKLVYWSFAPIDVGAMVGYIRKVRAATTQPVTTDDNWAFFADAAAQGAKKSDPVLAEIDFVSMHSYPLLDTIYNETLWDWKQAAVPASQRAAAMMDAAVVSLKNEYSAVRSNLDALGHVGMPIVVGETGWKAAPSGGETQRASPVNQKMYFDRIEAWKAAGNGPATVVHFEAFDEPWKQGDDKWGLFTVDRKARCVTQSLGTGLAADSASCDPAQAAYWTGSPG</sequence>
<organism evidence="1 2">
    <name type="scientific">Amphibiibacter pelophylacis</name>
    <dbReference type="NCBI Taxonomy" id="1799477"/>
    <lineage>
        <taxon>Bacteria</taxon>
        <taxon>Pseudomonadati</taxon>
        <taxon>Pseudomonadota</taxon>
        <taxon>Betaproteobacteria</taxon>
        <taxon>Burkholderiales</taxon>
        <taxon>Sphaerotilaceae</taxon>
        <taxon>Amphibiibacter</taxon>
    </lineage>
</organism>
<dbReference type="EMBL" id="JAWDIE010000010">
    <property type="protein sequence ID" value="MEJ7138370.1"/>
    <property type="molecule type" value="Genomic_DNA"/>
</dbReference>
<dbReference type="Proteomes" id="UP001364695">
    <property type="component" value="Unassembled WGS sequence"/>
</dbReference>
<evidence type="ECO:0000313" key="2">
    <source>
        <dbReference type="Proteomes" id="UP001364695"/>
    </source>
</evidence>
<gene>
    <name evidence="1" type="ORF">RV045_07985</name>
</gene>